<accession>A0A939KFW9</accession>
<keyword evidence="3" id="KW-1185">Reference proteome</keyword>
<dbReference type="InterPro" id="IPR000182">
    <property type="entry name" value="GNAT_dom"/>
</dbReference>
<dbReference type="SUPFAM" id="SSF55729">
    <property type="entry name" value="Acyl-CoA N-acyltransferases (Nat)"/>
    <property type="match status" value="1"/>
</dbReference>
<evidence type="ECO:0000313" key="2">
    <source>
        <dbReference type="EMBL" id="MBO1264897.1"/>
    </source>
</evidence>
<name>A0A939KFW9_9CLOT</name>
<dbReference type="EMBL" id="JAFNJU010000005">
    <property type="protein sequence ID" value="MBO1264897.1"/>
    <property type="molecule type" value="Genomic_DNA"/>
</dbReference>
<organism evidence="2 3">
    <name type="scientific">Proteiniclasticum aestuarii</name>
    <dbReference type="NCBI Taxonomy" id="2817862"/>
    <lineage>
        <taxon>Bacteria</taxon>
        <taxon>Bacillati</taxon>
        <taxon>Bacillota</taxon>
        <taxon>Clostridia</taxon>
        <taxon>Eubacteriales</taxon>
        <taxon>Clostridiaceae</taxon>
        <taxon>Proteiniclasticum</taxon>
    </lineage>
</organism>
<dbReference type="Gene3D" id="3.40.630.30">
    <property type="match status" value="1"/>
</dbReference>
<dbReference type="InterPro" id="IPR016181">
    <property type="entry name" value="Acyl_CoA_acyltransferase"/>
</dbReference>
<dbReference type="GO" id="GO:0016747">
    <property type="term" value="F:acyltransferase activity, transferring groups other than amino-acyl groups"/>
    <property type="evidence" value="ECO:0007669"/>
    <property type="project" value="InterPro"/>
</dbReference>
<protein>
    <submittedName>
        <fullName evidence="2">GNAT family N-acetyltransferase</fullName>
    </submittedName>
</protein>
<dbReference type="PROSITE" id="PS51186">
    <property type="entry name" value="GNAT"/>
    <property type="match status" value="1"/>
</dbReference>
<dbReference type="PANTHER" id="PTHR43792">
    <property type="entry name" value="GNAT FAMILY, PUTATIVE (AFU_ORTHOLOGUE AFUA_3G00765)-RELATED-RELATED"/>
    <property type="match status" value="1"/>
</dbReference>
<feature type="domain" description="N-acetyltransferase" evidence="1">
    <location>
        <begin position="9"/>
        <end position="174"/>
    </location>
</feature>
<comment type="caution">
    <text evidence="2">The sequence shown here is derived from an EMBL/GenBank/DDBJ whole genome shotgun (WGS) entry which is preliminary data.</text>
</comment>
<sequence>MDQIETKRLLLRKLLASDAKRIEKLAGDYDVAKTTLNIPHPYPEGSASEFIEKCHQSEEMKSIAAFAMVEKESQLFIGLINLNLSAPHRRGELAYWIGKDYWGKGYGTEAVKALLAYGFQELQLHRIYAAAFTSNPGSWRVMEKAGLSYEGTLRQHVARLGEFHDLVYYGLLKEEYEKGFDQKEALDDLSS</sequence>
<dbReference type="Proteomes" id="UP000664218">
    <property type="component" value="Unassembled WGS sequence"/>
</dbReference>
<dbReference type="Pfam" id="PF13302">
    <property type="entry name" value="Acetyltransf_3"/>
    <property type="match status" value="1"/>
</dbReference>
<dbReference type="RefSeq" id="WP_207599422.1">
    <property type="nucleotide sequence ID" value="NZ_JAFNJU010000005.1"/>
</dbReference>
<dbReference type="AlphaFoldDB" id="A0A939KFW9"/>
<gene>
    <name evidence="2" type="ORF">J3A84_07640</name>
</gene>
<reference evidence="2" key="1">
    <citation type="submission" date="2021-03" db="EMBL/GenBank/DDBJ databases">
        <title>Proteiniclasticum marinus sp. nov., isolated from tidal flat sediment.</title>
        <authorList>
            <person name="Namirimu T."/>
            <person name="Yang J.-A."/>
            <person name="Yang S.-H."/>
            <person name="Kim Y.-J."/>
            <person name="Kwon K.K."/>
        </authorList>
    </citation>
    <scope>NUCLEOTIDE SEQUENCE</scope>
    <source>
        <strain evidence="2">SCR006</strain>
    </source>
</reference>
<proteinExistence type="predicted"/>
<evidence type="ECO:0000259" key="1">
    <source>
        <dbReference type="PROSITE" id="PS51186"/>
    </source>
</evidence>
<evidence type="ECO:0000313" key="3">
    <source>
        <dbReference type="Proteomes" id="UP000664218"/>
    </source>
</evidence>
<dbReference type="InterPro" id="IPR051531">
    <property type="entry name" value="N-acetyltransferase"/>
</dbReference>